<feature type="transmembrane region" description="Helical" evidence="5">
    <location>
        <begin position="208"/>
        <end position="230"/>
    </location>
</feature>
<gene>
    <name evidence="6" type="ORF">EXIGLDRAFT_726548</name>
</gene>
<sequence length="404" mass="44960">MDSFALASLYGSDESTMTENTLVYSTYAWRVAIVQATAGCLSCVTAATLIIHIVYSSIRPYIIRRRQGMAPDSETSFLKRQVILFILCMLISDLFQSLTGMMQIRWASRGQVDIDSAACRAQGVALMAGDLGTCYFNVVISIQTFLTIVARKNISPFYAGVLVICGWIFVVIMTLVGPVALQDDRGPFWGIAGIWCFIPDEYSGPRVWLHYFPIYISAFIIFVVYGSVFWKLQRHVHHSQNTSQSHRTTNGIADEGQAGRNAQVNNVANKLLWYPISYICMILPISIARIVVLRGTKVPGWYTNLGITILFLSGFVNGIIYASTRRALAPILWPTERRGGSSNPMSFLKRQPRAPVPTTYAVWVTHEEERHDADGESKYAVALELTDAPGRTDSTVKVASRDSE</sequence>
<dbReference type="Proteomes" id="UP000077266">
    <property type="component" value="Unassembled WGS sequence"/>
</dbReference>
<keyword evidence="4 5" id="KW-0472">Membrane</keyword>
<dbReference type="PANTHER" id="PTHR23112">
    <property type="entry name" value="G PROTEIN-COUPLED RECEPTOR 157-RELATED"/>
    <property type="match status" value="1"/>
</dbReference>
<feature type="transmembrane region" description="Helical" evidence="5">
    <location>
        <begin position="82"/>
        <end position="104"/>
    </location>
</feature>
<dbReference type="OrthoDB" id="100006at2759"/>
<evidence type="ECO:0000256" key="5">
    <source>
        <dbReference type="SAM" id="Phobius"/>
    </source>
</evidence>
<dbReference type="GO" id="GO:0005886">
    <property type="term" value="C:plasma membrane"/>
    <property type="evidence" value="ECO:0007669"/>
    <property type="project" value="TreeGrafter"/>
</dbReference>
<dbReference type="PANTHER" id="PTHR23112:SF37">
    <property type="entry name" value="G PROTEIN-COUPLED RECEPTOR GPR1"/>
    <property type="match status" value="1"/>
</dbReference>
<evidence type="ECO:0000313" key="6">
    <source>
        <dbReference type="EMBL" id="KZV85049.1"/>
    </source>
</evidence>
<dbReference type="InParanoid" id="A0A165ZQV5"/>
<name>A0A165ZQV5_EXIGL</name>
<keyword evidence="6" id="KW-0675">Receptor</keyword>
<keyword evidence="3 5" id="KW-1133">Transmembrane helix</keyword>
<proteinExistence type="predicted"/>
<feature type="transmembrane region" description="Helical" evidence="5">
    <location>
        <begin position="157"/>
        <end position="181"/>
    </location>
</feature>
<dbReference type="SUPFAM" id="SSF81321">
    <property type="entry name" value="Family A G protein-coupled receptor-like"/>
    <property type="match status" value="1"/>
</dbReference>
<dbReference type="EMBL" id="KV426201">
    <property type="protein sequence ID" value="KZV85049.1"/>
    <property type="molecule type" value="Genomic_DNA"/>
</dbReference>
<dbReference type="GO" id="GO:0007189">
    <property type="term" value="P:adenylate cyclase-activating G protein-coupled receptor signaling pathway"/>
    <property type="evidence" value="ECO:0007669"/>
    <property type="project" value="TreeGrafter"/>
</dbReference>
<comment type="subcellular location">
    <subcellularLocation>
        <location evidence="1">Membrane</location>
        <topology evidence="1">Multi-pass membrane protein</topology>
    </subcellularLocation>
</comment>
<dbReference type="Gene3D" id="1.20.1070.10">
    <property type="entry name" value="Rhodopsin 7-helix transmembrane proteins"/>
    <property type="match status" value="1"/>
</dbReference>
<feature type="transmembrane region" description="Helical" evidence="5">
    <location>
        <begin position="271"/>
        <end position="295"/>
    </location>
</feature>
<evidence type="ECO:0000256" key="2">
    <source>
        <dbReference type="ARBA" id="ARBA00022692"/>
    </source>
</evidence>
<organism evidence="6 7">
    <name type="scientific">Exidia glandulosa HHB12029</name>
    <dbReference type="NCBI Taxonomy" id="1314781"/>
    <lineage>
        <taxon>Eukaryota</taxon>
        <taxon>Fungi</taxon>
        <taxon>Dikarya</taxon>
        <taxon>Basidiomycota</taxon>
        <taxon>Agaricomycotina</taxon>
        <taxon>Agaricomycetes</taxon>
        <taxon>Auriculariales</taxon>
        <taxon>Exidiaceae</taxon>
        <taxon>Exidia</taxon>
    </lineage>
</organism>
<feature type="transmembrane region" description="Helical" evidence="5">
    <location>
        <begin position="124"/>
        <end position="150"/>
    </location>
</feature>
<feature type="transmembrane region" description="Helical" evidence="5">
    <location>
        <begin position="301"/>
        <end position="322"/>
    </location>
</feature>
<dbReference type="GO" id="GO:0004930">
    <property type="term" value="F:G protein-coupled receptor activity"/>
    <property type="evidence" value="ECO:0007669"/>
    <property type="project" value="TreeGrafter"/>
</dbReference>
<evidence type="ECO:0000256" key="3">
    <source>
        <dbReference type="ARBA" id="ARBA00022989"/>
    </source>
</evidence>
<reference evidence="6 7" key="1">
    <citation type="journal article" date="2016" name="Mol. Biol. Evol.">
        <title>Comparative Genomics of Early-Diverging Mushroom-Forming Fungi Provides Insights into the Origins of Lignocellulose Decay Capabilities.</title>
        <authorList>
            <person name="Nagy L.G."/>
            <person name="Riley R."/>
            <person name="Tritt A."/>
            <person name="Adam C."/>
            <person name="Daum C."/>
            <person name="Floudas D."/>
            <person name="Sun H."/>
            <person name="Yadav J.S."/>
            <person name="Pangilinan J."/>
            <person name="Larsson K.H."/>
            <person name="Matsuura K."/>
            <person name="Barry K."/>
            <person name="Labutti K."/>
            <person name="Kuo R."/>
            <person name="Ohm R.A."/>
            <person name="Bhattacharya S.S."/>
            <person name="Shirouzu T."/>
            <person name="Yoshinaga Y."/>
            <person name="Martin F.M."/>
            <person name="Grigoriev I.V."/>
            <person name="Hibbett D.S."/>
        </authorList>
    </citation>
    <scope>NUCLEOTIDE SEQUENCE [LARGE SCALE GENOMIC DNA]</scope>
    <source>
        <strain evidence="6 7">HHB12029</strain>
    </source>
</reference>
<evidence type="ECO:0000256" key="4">
    <source>
        <dbReference type="ARBA" id="ARBA00023136"/>
    </source>
</evidence>
<keyword evidence="7" id="KW-1185">Reference proteome</keyword>
<dbReference type="STRING" id="1314781.A0A165ZQV5"/>
<evidence type="ECO:0000256" key="1">
    <source>
        <dbReference type="ARBA" id="ARBA00004141"/>
    </source>
</evidence>
<protein>
    <submittedName>
        <fullName evidence="6">Family A G protein-coupled receptor-like protein</fullName>
    </submittedName>
</protein>
<feature type="transmembrane region" description="Helical" evidence="5">
    <location>
        <begin position="27"/>
        <end position="55"/>
    </location>
</feature>
<keyword evidence="2 5" id="KW-0812">Transmembrane</keyword>
<evidence type="ECO:0000313" key="7">
    <source>
        <dbReference type="Proteomes" id="UP000077266"/>
    </source>
</evidence>
<accession>A0A165ZQV5</accession>
<dbReference type="AlphaFoldDB" id="A0A165ZQV5"/>